<proteinExistence type="evidence at transcript level"/>
<dbReference type="GO" id="GO:0070292">
    <property type="term" value="P:N-acylphosphatidylethanolamine metabolic process"/>
    <property type="evidence" value="ECO:0007669"/>
    <property type="project" value="TreeGrafter"/>
</dbReference>
<dbReference type="GO" id="GO:0008270">
    <property type="term" value="F:zinc ion binding"/>
    <property type="evidence" value="ECO:0007669"/>
    <property type="project" value="InterPro"/>
</dbReference>
<gene>
    <name evidence="3" type="primary">MH-ULAG</name>
</gene>
<feature type="domain" description="Metallo-beta-lactamase" evidence="2">
    <location>
        <begin position="145"/>
        <end position="304"/>
    </location>
</feature>
<dbReference type="AlphaFoldDB" id="A0A1I9Q749"/>
<dbReference type="Pfam" id="PF12706">
    <property type="entry name" value="Lactamase_B_2"/>
    <property type="match status" value="2"/>
</dbReference>
<dbReference type="InterPro" id="IPR001279">
    <property type="entry name" value="Metallo-B-lactamas"/>
</dbReference>
<dbReference type="PIRSF" id="PIRSF038896">
    <property type="entry name" value="NAPE-PLD"/>
    <property type="match status" value="1"/>
</dbReference>
<dbReference type="SUPFAM" id="SSF56281">
    <property type="entry name" value="Metallo-hydrolase/oxidoreductase"/>
    <property type="match status" value="1"/>
</dbReference>
<protein>
    <submittedName>
        <fullName evidence="3">Metallo-hydrolase oxidoreductase</fullName>
    </submittedName>
</protein>
<dbReference type="Gene3D" id="3.60.15.10">
    <property type="entry name" value="Ribonuclease Z/Hydroxyacylglutathione hydrolase-like"/>
    <property type="match status" value="1"/>
</dbReference>
<organism evidence="3">
    <name type="scientific">Phaffia rhodozyma</name>
    <name type="common">Yeast</name>
    <name type="synonym">Xanthophyllomyces dendrorhous</name>
    <dbReference type="NCBI Taxonomy" id="264483"/>
    <lineage>
        <taxon>Eukaryota</taxon>
        <taxon>Fungi</taxon>
        <taxon>Dikarya</taxon>
        <taxon>Basidiomycota</taxon>
        <taxon>Agaricomycotina</taxon>
        <taxon>Tremellomycetes</taxon>
        <taxon>Cystofilobasidiales</taxon>
        <taxon>Mrakiaceae</taxon>
        <taxon>Phaffia</taxon>
    </lineage>
</organism>
<name>A0A1I9Q749_PHARH</name>
<dbReference type="GO" id="GO:0070290">
    <property type="term" value="F:N-acylphosphatidylethanolamine-specific phospholipase D activity"/>
    <property type="evidence" value="ECO:0007669"/>
    <property type="project" value="InterPro"/>
</dbReference>
<feature type="binding site" evidence="1">
    <location>
        <position position="190"/>
    </location>
    <ligand>
        <name>an N-acyl-1,2-diacyl-sn-glycero-3-phosphoethanolamine</name>
        <dbReference type="ChEBI" id="CHEBI:62537"/>
    </ligand>
</feature>
<accession>A0A1I9Q749</accession>
<dbReference type="GO" id="GO:0070291">
    <property type="term" value="P:N-acylethanolamine metabolic process"/>
    <property type="evidence" value="ECO:0007669"/>
    <property type="project" value="TreeGrafter"/>
</dbReference>
<reference evidence="3" key="1">
    <citation type="journal article" date="2016" name="Microb. Cell Fact.">
        <title>Regulation of carotenogenesis in the red yeast Xanthophyllomyces dendrorhous: the role of the transcriptional co-repressor complex Cyc8-Tup1 involved in catabolic repression.</title>
        <authorList>
            <person name="Cordova P."/>
            <person name="Alcaino J."/>
            <person name="Bravo N."/>
            <person name="Barahona S."/>
            <person name="Sepulveda D."/>
            <person name="Fernandez-Lobato M."/>
            <person name="Baeza M."/>
            <person name="Cifuentes V."/>
        </authorList>
    </citation>
    <scope>NUCLEOTIDE SEQUENCE</scope>
    <source>
        <strain evidence="3">UCD 67-385</strain>
    </source>
</reference>
<feature type="binding site" evidence="1">
    <location>
        <position position="357"/>
    </location>
    <ligand>
        <name>an N-acyl-1,2-diacyl-sn-glycero-3-phosphoethanolamine</name>
        <dbReference type="ChEBI" id="CHEBI:62537"/>
    </ligand>
</feature>
<evidence type="ECO:0000313" key="3">
    <source>
        <dbReference type="EMBL" id="AOR51725.1"/>
    </source>
</evidence>
<dbReference type="InterPro" id="IPR024884">
    <property type="entry name" value="NAPE-PLD"/>
</dbReference>
<keyword evidence="3" id="KW-0378">Hydrolase</keyword>
<sequence length="426" mass="47028">MLRLRVLSWADSAIRPHTIRPISNMITPSVLAVHKADGASTREGQGPIAGKPAHWGNKQGTLFDNPWDSWRDASAGDIFGMFAHSFREMKSPPSSEVVRHFPIRVPDFGASFQDSHPAEIKATWLGHACFLIEFPREPDQDRGIRILIDPVFSNRCSPFSFMGPSRFTPAPCQAADIPEIDVLVLSHNHYDHMDLPTLKALASKPESSHVRIVVPLNNAHHLASTGFASKQITELDWWESADVDIGSGKGVIRIGAKPAQHMTARGISDRKKSLWASFLFETRPSLEPSSPSGVKVYFTGDTGYSALSPSADPDSHFTTDTPVCPAFREIGEKHGPIDLALVPVGAYRPRAFMSPLHCDPWDAVRLFKDIKAKRAIAMHYGVWQLTTETIDEPVRLLAESRDRLGVTEEEFGTLEIGQTGVYPVGK</sequence>
<dbReference type="GO" id="GO:0005737">
    <property type="term" value="C:cytoplasm"/>
    <property type="evidence" value="ECO:0007669"/>
    <property type="project" value="TreeGrafter"/>
</dbReference>
<dbReference type="EMBL" id="KX517901">
    <property type="protein sequence ID" value="AOR51725.1"/>
    <property type="molecule type" value="mRNA"/>
</dbReference>
<dbReference type="PANTHER" id="PTHR15032">
    <property type="entry name" value="N-ACYL-PHOSPHATIDYLETHANOLAMINE-HYDROLYZING PHOSPHOLIPASE D"/>
    <property type="match status" value="1"/>
</dbReference>
<evidence type="ECO:0000256" key="1">
    <source>
        <dbReference type="PIRSR" id="PIRSR038896-50"/>
    </source>
</evidence>
<dbReference type="InterPro" id="IPR036866">
    <property type="entry name" value="RibonucZ/Hydroxyglut_hydro"/>
</dbReference>
<feature type="domain" description="Metallo-beta-lactamase" evidence="2">
    <location>
        <begin position="316"/>
        <end position="380"/>
    </location>
</feature>
<dbReference type="PANTHER" id="PTHR15032:SF4">
    <property type="entry name" value="N-ACYL-PHOSPHATIDYLETHANOLAMINE-HYDROLYZING PHOSPHOLIPASE D"/>
    <property type="match status" value="1"/>
</dbReference>
<evidence type="ECO:0000259" key="2">
    <source>
        <dbReference type="Pfam" id="PF12706"/>
    </source>
</evidence>